<dbReference type="Proteomes" id="UP001207930">
    <property type="component" value="Unassembled WGS sequence"/>
</dbReference>
<evidence type="ECO:0000313" key="3">
    <source>
        <dbReference type="EMBL" id="MCW1884726.1"/>
    </source>
</evidence>
<reference evidence="3 4" key="1">
    <citation type="submission" date="2022-10" db="EMBL/GenBank/DDBJ databases">
        <title>Luteolibacter flavescens strain MCCC 1K03193, whole genome shotgun sequencing project.</title>
        <authorList>
            <person name="Zhao G."/>
            <person name="Shen L."/>
        </authorList>
    </citation>
    <scope>NUCLEOTIDE SEQUENCE [LARGE SCALE GENOMIC DNA]</scope>
    <source>
        <strain evidence="3 4">MCCC 1K03193</strain>
    </source>
</reference>
<feature type="region of interest" description="Disordered" evidence="1">
    <location>
        <begin position="24"/>
        <end position="76"/>
    </location>
</feature>
<feature type="signal peptide" evidence="2">
    <location>
        <begin position="1"/>
        <end position="16"/>
    </location>
</feature>
<dbReference type="PROSITE" id="PS51257">
    <property type="entry name" value="PROKAR_LIPOPROTEIN"/>
    <property type="match status" value="1"/>
</dbReference>
<proteinExistence type="predicted"/>
<keyword evidence="4" id="KW-1185">Reference proteome</keyword>
<name>A0ABT3FMC5_9BACT</name>
<comment type="caution">
    <text evidence="3">The sequence shown here is derived from an EMBL/GenBank/DDBJ whole genome shotgun (WGS) entry which is preliminary data.</text>
</comment>
<protein>
    <recommendedName>
        <fullName evidence="5">YtxH domain-containing protein</fullName>
    </recommendedName>
</protein>
<evidence type="ECO:0000256" key="2">
    <source>
        <dbReference type="SAM" id="SignalP"/>
    </source>
</evidence>
<evidence type="ECO:0000313" key="4">
    <source>
        <dbReference type="Proteomes" id="UP001207930"/>
    </source>
</evidence>
<evidence type="ECO:0008006" key="5">
    <source>
        <dbReference type="Google" id="ProtNLM"/>
    </source>
</evidence>
<organism evidence="3 4">
    <name type="scientific">Luteolibacter flavescens</name>
    <dbReference type="NCBI Taxonomy" id="1859460"/>
    <lineage>
        <taxon>Bacteria</taxon>
        <taxon>Pseudomonadati</taxon>
        <taxon>Verrucomicrobiota</taxon>
        <taxon>Verrucomicrobiia</taxon>
        <taxon>Verrucomicrobiales</taxon>
        <taxon>Verrucomicrobiaceae</taxon>
        <taxon>Luteolibacter</taxon>
    </lineage>
</organism>
<accession>A0ABT3FMC5</accession>
<evidence type="ECO:0000256" key="1">
    <source>
        <dbReference type="SAM" id="MobiDB-lite"/>
    </source>
</evidence>
<gene>
    <name evidence="3" type="ORF">OKA04_08300</name>
</gene>
<dbReference type="RefSeq" id="WP_264500685.1">
    <property type="nucleotide sequence ID" value="NZ_JAPDDS010000004.1"/>
</dbReference>
<dbReference type="EMBL" id="JAPDDS010000004">
    <property type="protein sequence ID" value="MCW1884726.1"/>
    <property type="molecule type" value="Genomic_DNA"/>
</dbReference>
<feature type="chain" id="PRO_5045052921" description="YtxH domain-containing protein" evidence="2">
    <location>
        <begin position="17"/>
        <end position="76"/>
    </location>
</feature>
<keyword evidence="2" id="KW-0732">Signal</keyword>
<sequence length="76" mass="8307">MKLTYLLAAASLLTFAACENKETPEVQEKINDALDRRPNEEIKDAAEDVKDAVKDVGDEVKDGAKDLKDAADDATR</sequence>
<dbReference type="Gene3D" id="1.20.120.20">
    <property type="entry name" value="Apolipoprotein"/>
    <property type="match status" value="1"/>
</dbReference>